<keyword evidence="8" id="KW-1185">Reference proteome</keyword>
<keyword evidence="3" id="KW-1015">Disulfide bond</keyword>
<dbReference type="InterPro" id="IPR036249">
    <property type="entry name" value="Thioredoxin-like_sf"/>
</dbReference>
<dbReference type="EMBL" id="JAKEVZ010000009">
    <property type="protein sequence ID" value="MCF1752022.1"/>
    <property type="molecule type" value="Genomic_DNA"/>
</dbReference>
<gene>
    <name evidence="7" type="ORF">L0U89_13180</name>
</gene>
<dbReference type="Gene3D" id="3.40.30.10">
    <property type="entry name" value="Glutaredoxin"/>
    <property type="match status" value="1"/>
</dbReference>
<dbReference type="InterPro" id="IPR013766">
    <property type="entry name" value="Thioredoxin_domain"/>
</dbReference>
<proteinExistence type="predicted"/>
<comment type="subcellular location">
    <subcellularLocation>
        <location evidence="1">Cell envelope</location>
    </subcellularLocation>
</comment>
<evidence type="ECO:0000256" key="5">
    <source>
        <dbReference type="SAM" id="SignalP"/>
    </source>
</evidence>
<sequence length="379" mass="43023">MKSHTIYLKKSVLLLFLSFVSAFGYAQSTSPAYQKLMQSMDKYIQQELYSEVSKVLFDVEEAPAVDSYIGFSKGVKSNLDQIVSQNSAGLEAKEMANARLYTQAMMIQLGELYMERAQELEPKEKIAFLDAYLSGIGLDKEINELSDDLARSLMMSLHSAMGIPFGVPNYQIENYIESLPEPKQELYRAAMILNETVMLSGGYEVAERQVTEFEQLYPKSGFLPQLQRGLASLEKLREGAVVENFAFEDMEGNKVSLADYKDKIIYLDLWASWCGPCINTFRTKTPAFEQKLRERDDVVLMYVSIDEKPEAWKNYLSKNPMRGVHLFAGKGFEAEIVRYFKVWGIPRYLILGKDNKIIDVNAPRPGDEAYEALIQIGGI</sequence>
<dbReference type="PANTHER" id="PTHR42852">
    <property type="entry name" value="THIOL:DISULFIDE INTERCHANGE PROTEIN DSBE"/>
    <property type="match status" value="1"/>
</dbReference>
<feature type="chain" id="PRO_5046035642" evidence="5">
    <location>
        <begin position="27"/>
        <end position="379"/>
    </location>
</feature>
<name>A0ABS9BX50_9BACT</name>
<organism evidence="7 8">
    <name type="scientific">Mariniradius sediminis</name>
    <dbReference type="NCBI Taxonomy" id="2909237"/>
    <lineage>
        <taxon>Bacteria</taxon>
        <taxon>Pseudomonadati</taxon>
        <taxon>Bacteroidota</taxon>
        <taxon>Cytophagia</taxon>
        <taxon>Cytophagales</taxon>
        <taxon>Cyclobacteriaceae</taxon>
        <taxon>Mariniradius</taxon>
    </lineage>
</organism>
<evidence type="ECO:0000313" key="7">
    <source>
        <dbReference type="EMBL" id="MCF1752022.1"/>
    </source>
</evidence>
<keyword evidence="2" id="KW-0201">Cytochrome c-type biogenesis</keyword>
<evidence type="ECO:0000259" key="6">
    <source>
        <dbReference type="PROSITE" id="PS51352"/>
    </source>
</evidence>
<evidence type="ECO:0000313" key="8">
    <source>
        <dbReference type="Proteomes" id="UP001201449"/>
    </source>
</evidence>
<dbReference type="PANTHER" id="PTHR42852:SF6">
    <property type="entry name" value="THIOL:DISULFIDE INTERCHANGE PROTEIN DSBE"/>
    <property type="match status" value="1"/>
</dbReference>
<dbReference type="Pfam" id="PF13905">
    <property type="entry name" value="Thioredoxin_8"/>
    <property type="match status" value="1"/>
</dbReference>
<dbReference type="InterPro" id="IPR050553">
    <property type="entry name" value="Thioredoxin_ResA/DsbE_sf"/>
</dbReference>
<comment type="caution">
    <text evidence="7">The sequence shown here is derived from an EMBL/GenBank/DDBJ whole genome shotgun (WGS) entry which is preliminary data.</text>
</comment>
<dbReference type="Proteomes" id="UP001201449">
    <property type="component" value="Unassembled WGS sequence"/>
</dbReference>
<evidence type="ECO:0000256" key="2">
    <source>
        <dbReference type="ARBA" id="ARBA00022748"/>
    </source>
</evidence>
<keyword evidence="5" id="KW-0732">Signal</keyword>
<dbReference type="SUPFAM" id="SSF52833">
    <property type="entry name" value="Thioredoxin-like"/>
    <property type="match status" value="1"/>
</dbReference>
<dbReference type="PROSITE" id="PS51352">
    <property type="entry name" value="THIOREDOXIN_2"/>
    <property type="match status" value="1"/>
</dbReference>
<protein>
    <submittedName>
        <fullName evidence="7">TlpA family protein disulfide reductase</fullName>
    </submittedName>
</protein>
<evidence type="ECO:0000256" key="3">
    <source>
        <dbReference type="ARBA" id="ARBA00023157"/>
    </source>
</evidence>
<evidence type="ECO:0000256" key="1">
    <source>
        <dbReference type="ARBA" id="ARBA00004196"/>
    </source>
</evidence>
<dbReference type="CDD" id="cd02966">
    <property type="entry name" value="TlpA_like_family"/>
    <property type="match status" value="1"/>
</dbReference>
<dbReference type="InterPro" id="IPR012336">
    <property type="entry name" value="Thioredoxin-like_fold"/>
</dbReference>
<evidence type="ECO:0000256" key="4">
    <source>
        <dbReference type="ARBA" id="ARBA00023284"/>
    </source>
</evidence>
<dbReference type="RefSeq" id="WP_234861948.1">
    <property type="nucleotide sequence ID" value="NZ_JAKEVZ010000009.1"/>
</dbReference>
<feature type="signal peptide" evidence="5">
    <location>
        <begin position="1"/>
        <end position="26"/>
    </location>
</feature>
<reference evidence="7 8" key="1">
    <citation type="submission" date="2022-01" db="EMBL/GenBank/DDBJ databases">
        <title>Mariniradius saccharolyticus sp. nov., isolated from sediment of a river.</title>
        <authorList>
            <person name="Liu H."/>
        </authorList>
    </citation>
    <scope>NUCLEOTIDE SEQUENCE [LARGE SCALE GENOMIC DNA]</scope>
    <source>
        <strain evidence="7 8">RY-2</strain>
    </source>
</reference>
<accession>A0ABS9BX50</accession>
<keyword evidence="4" id="KW-0676">Redox-active center</keyword>
<feature type="domain" description="Thioredoxin" evidence="6">
    <location>
        <begin position="236"/>
        <end position="378"/>
    </location>
</feature>